<proteinExistence type="inferred from homology"/>
<keyword evidence="4" id="KW-0143">Chaperone</keyword>
<dbReference type="Gene3D" id="1.20.120.790">
    <property type="entry name" value="Heat shock protein 90, C-terminal domain"/>
    <property type="match status" value="1"/>
</dbReference>
<name>A0A9W8ECD4_9FUNG</name>
<dbReference type="Pfam" id="PF00183">
    <property type="entry name" value="HSP90"/>
    <property type="match status" value="1"/>
</dbReference>
<protein>
    <submittedName>
        <fullName evidence="6">Hsp90 chaperone hsp82</fullName>
    </submittedName>
</protein>
<evidence type="ECO:0000313" key="6">
    <source>
        <dbReference type="EMBL" id="KAJ1996540.1"/>
    </source>
</evidence>
<dbReference type="AlphaFoldDB" id="A0A9W8ECD4"/>
<dbReference type="GO" id="GO:0051082">
    <property type="term" value="F:unfolded protein binding"/>
    <property type="evidence" value="ECO:0007669"/>
    <property type="project" value="InterPro"/>
</dbReference>
<dbReference type="EMBL" id="JANBQF010001771">
    <property type="protein sequence ID" value="KAJ1996540.1"/>
    <property type="molecule type" value="Genomic_DNA"/>
</dbReference>
<evidence type="ECO:0000256" key="3">
    <source>
        <dbReference type="ARBA" id="ARBA00022840"/>
    </source>
</evidence>
<dbReference type="PANTHER" id="PTHR11528">
    <property type="entry name" value="HEAT SHOCK PROTEIN 90 FAMILY MEMBER"/>
    <property type="match status" value="1"/>
</dbReference>
<dbReference type="SUPFAM" id="SSF110942">
    <property type="entry name" value="HSP90 C-terminal domain"/>
    <property type="match status" value="1"/>
</dbReference>
<evidence type="ECO:0000256" key="5">
    <source>
        <dbReference type="SAM" id="MobiDB-lite"/>
    </source>
</evidence>
<feature type="non-terminal residue" evidence="6">
    <location>
        <position position="1"/>
    </location>
</feature>
<dbReference type="OrthoDB" id="28737at2759"/>
<keyword evidence="3" id="KW-0067">ATP-binding</keyword>
<organism evidence="6 7">
    <name type="scientific">Coemansia thaxteri</name>
    <dbReference type="NCBI Taxonomy" id="2663907"/>
    <lineage>
        <taxon>Eukaryota</taxon>
        <taxon>Fungi</taxon>
        <taxon>Fungi incertae sedis</taxon>
        <taxon>Zoopagomycota</taxon>
        <taxon>Kickxellomycotina</taxon>
        <taxon>Kickxellomycetes</taxon>
        <taxon>Kickxellales</taxon>
        <taxon>Kickxellaceae</taxon>
        <taxon>Coemansia</taxon>
    </lineage>
</organism>
<feature type="region of interest" description="Disordered" evidence="5">
    <location>
        <begin position="155"/>
        <end position="175"/>
    </location>
</feature>
<evidence type="ECO:0000256" key="4">
    <source>
        <dbReference type="ARBA" id="ARBA00023186"/>
    </source>
</evidence>
<dbReference type="InterPro" id="IPR001404">
    <property type="entry name" value="Hsp90_fam"/>
</dbReference>
<dbReference type="GO" id="GO:0140662">
    <property type="term" value="F:ATP-dependent protein folding chaperone"/>
    <property type="evidence" value="ECO:0007669"/>
    <property type="project" value="InterPro"/>
</dbReference>
<gene>
    <name evidence="6" type="primary">HSP82_2</name>
    <name evidence="6" type="ORF">H4R26_006159</name>
</gene>
<dbReference type="InterPro" id="IPR037196">
    <property type="entry name" value="HSP90_C"/>
</dbReference>
<dbReference type="GO" id="GO:0016887">
    <property type="term" value="F:ATP hydrolysis activity"/>
    <property type="evidence" value="ECO:0007669"/>
    <property type="project" value="InterPro"/>
</dbReference>
<feature type="compositionally biased region" description="Low complexity" evidence="5">
    <location>
        <begin position="155"/>
        <end position="164"/>
    </location>
</feature>
<evidence type="ECO:0000256" key="1">
    <source>
        <dbReference type="ARBA" id="ARBA00008239"/>
    </source>
</evidence>
<evidence type="ECO:0000256" key="2">
    <source>
        <dbReference type="ARBA" id="ARBA00022741"/>
    </source>
</evidence>
<keyword evidence="7" id="KW-1185">Reference proteome</keyword>
<sequence>EHKKTFEEQKKALEPLCAAVKEILGDKVEKVVASDLISDSPCVIVTGQFGWSANMERIMRSQALRDSGGMSSYMASKRTLGLQPTHPIIRELQSKVAADKNDKTVRDLVNLMYETSLLASGFTLEDPSQFSNRIYRMIKLGLSLDDEEVALAAAGADSDAPALEDVTESNMEEID</sequence>
<dbReference type="Proteomes" id="UP001150907">
    <property type="component" value="Unassembled WGS sequence"/>
</dbReference>
<keyword evidence="2" id="KW-0547">Nucleotide-binding</keyword>
<accession>A0A9W8ECD4</accession>
<comment type="similarity">
    <text evidence="1">Belongs to the heat shock protein 90 family.</text>
</comment>
<feature type="compositionally biased region" description="Acidic residues" evidence="5">
    <location>
        <begin position="165"/>
        <end position="175"/>
    </location>
</feature>
<dbReference type="GO" id="GO:0005524">
    <property type="term" value="F:ATP binding"/>
    <property type="evidence" value="ECO:0007669"/>
    <property type="project" value="UniProtKB-KW"/>
</dbReference>
<evidence type="ECO:0000313" key="7">
    <source>
        <dbReference type="Proteomes" id="UP001150907"/>
    </source>
</evidence>
<reference evidence="6" key="1">
    <citation type="submission" date="2022-07" db="EMBL/GenBank/DDBJ databases">
        <title>Phylogenomic reconstructions and comparative analyses of Kickxellomycotina fungi.</title>
        <authorList>
            <person name="Reynolds N.K."/>
            <person name="Stajich J.E."/>
            <person name="Barry K."/>
            <person name="Grigoriev I.V."/>
            <person name="Crous P."/>
            <person name="Smith M.E."/>
        </authorList>
    </citation>
    <scope>NUCLEOTIDE SEQUENCE</scope>
    <source>
        <strain evidence="6">IMI 214461</strain>
    </source>
</reference>
<comment type="caution">
    <text evidence="6">The sequence shown here is derived from an EMBL/GenBank/DDBJ whole genome shotgun (WGS) entry which is preliminary data.</text>
</comment>
<dbReference type="FunFam" id="1.20.120.790:FF:000001">
    <property type="entry name" value="Heat shock protein 90 alpha"/>
    <property type="match status" value="1"/>
</dbReference>